<dbReference type="InterPro" id="IPR035986">
    <property type="entry name" value="PKD_dom_sf"/>
</dbReference>
<dbReference type="InterPro" id="IPR013320">
    <property type="entry name" value="ConA-like_dom_sf"/>
</dbReference>
<keyword evidence="9" id="KW-1185">Reference proteome</keyword>
<name>A0ABY5K8D3_9CELL</name>
<dbReference type="Pfam" id="PF18911">
    <property type="entry name" value="PKD_4"/>
    <property type="match status" value="2"/>
</dbReference>
<dbReference type="CDD" id="cd00110">
    <property type="entry name" value="LamG"/>
    <property type="match status" value="2"/>
</dbReference>
<dbReference type="SMART" id="SM00089">
    <property type="entry name" value="PKD"/>
    <property type="match status" value="2"/>
</dbReference>
<sequence>MSTLSITLRRAATTISVTSLVVLGLAIPASADSAPVDPTNPASPPTVAADALPTAQMNGVAWTQTVVGNTVYVGGRFTKARPPGAAAGTSEVDRLNLLAYDITTGQLVPGFAPQVDGQVRSITRSPDGKRIYIAGDFTRVDGQYRVRIAAFDTATNQLVANFRPTLAAGGLAVAATNTTVYAGGNFQSAASVTGGTLVPRSYLAAFNASDGALTSFVADTDAPVTALAVTADGGKVVVGGRFTELSGADFYGLGAVHPGTGAPLAFPANDQIRNAGVESSITSLYADATGVYGTGYHYGDGGNVEGTFRTDPATGTLTWVADCHGDAYSTFRSRDVVYTASHHHYCGNMGGFPQTDPWQFYYANAFSLAATGVNTPDIYGYPSHTGEPAPTLLNWYPQFYVGNFSGLGQAVWSVSGNDDYIVYGGEFPGVNGATQYGLVRFATPDKAPNKQGPRLQGAAFPLTVSSRVKGEVRMTFGTNWDRDNQALTYRIYRQSETSTPIFTETITTPFWKPQSRVVKDTGLAPGSSQRYRLTASDPFGNVTRSAWMTVTVSPDGVMSPYTAAVLEDGASSFWRLSDPAGSTTAEDWAGTSTGIAGTGVGWGVTGAIEGDADTAADFSGTTAGLVATQTAIPAPQTFSIETWFRTTSRAGGKIVGFGNRNSGTSASYDRHVYLDTSGRVLFGVYPGAQRTLQSATGMNDGEWHHVVATLGADGMKLYVDGTRVGQRTDTTSAQTYTGFWRIGGDRGWTGATWFDGEIDDVAIYPAPLSAAQVDAHWVAAGGESTVPAAPADAYGAAVHGLDPDVFWRLDDATGTTAADSGAKLAPGVYVGTVGRGVAGALDGQPDNGAVQLSGSAGNFVRSSNLYVNPTTYSQELWFSSTTELGGKLIGFGSGATGTSAEYDRHVYMETDGRLTFGVGTGEASTITSPVAYNDGEWHHLVASQSAEGMRLFVDGVLVGTHPQTAAQSYTGYWRVGGDTTGGPQPWFAGRIDEVAVYSTGLTPAQVAQHYQLGSGQVPNQAPVAAFTATADDLTVQVDGATSSDPDGTVEGYAWDFGGEAAATGPQASHTFAAAGDHPVTLTVTDDDGATHTTTQVVTVRAPNQEPTAAFTVTATDLTVAVDGASSTDPDGTIAGWTWDFGDGSAPVTGPSATHAYGADGEYTVTLTVTDDRGGEASTSRDVTVQAPVGPVVLAADAFERSSASAWGAPDAGGAWAHAGSASLFTVGDGVGRLTLTTGGSSPRARLGTLSATDVDASVSFTVDKLSSSGATRLWLTGRQTAWTSEYLVKANIAQSGNVSGLQLLRKVGGTEVAVAQVAPGVTVTPGTRYTLRLQVAGSGTTTLRAKLWAAGAAEPGWQVEATDTTPELQTAGSVGLGAYVAGSTANLPVVVAWDDLRVTTVG</sequence>
<dbReference type="Pfam" id="PF13385">
    <property type="entry name" value="Laminin_G_3"/>
    <property type="match status" value="2"/>
</dbReference>
<dbReference type="PANTHER" id="PTHR42535">
    <property type="entry name" value="OOKINETE PROTEIN, PUTATIVE-RELATED"/>
    <property type="match status" value="1"/>
</dbReference>
<dbReference type="InterPro" id="IPR013783">
    <property type="entry name" value="Ig-like_fold"/>
</dbReference>
<dbReference type="Proteomes" id="UP001317322">
    <property type="component" value="Chromosome"/>
</dbReference>
<dbReference type="SUPFAM" id="SSF49899">
    <property type="entry name" value="Concanavalin A-like lectins/glucanases"/>
    <property type="match status" value="2"/>
</dbReference>
<dbReference type="PANTHER" id="PTHR42535:SF2">
    <property type="entry name" value="CHROMOSOME UNDETERMINED SCAFFOLD_146, WHOLE GENOME SHOTGUN SEQUENCE"/>
    <property type="match status" value="1"/>
</dbReference>
<dbReference type="PROSITE" id="PS50853">
    <property type="entry name" value="FN3"/>
    <property type="match status" value="1"/>
</dbReference>
<reference evidence="8 9" key="1">
    <citation type="submission" date="2022-07" db="EMBL/GenBank/DDBJ databases">
        <title>Novel species in genus cellulomonas.</title>
        <authorList>
            <person name="Ye L."/>
        </authorList>
    </citation>
    <scope>NUCLEOTIDE SEQUENCE [LARGE SCALE GENOMIC DNA]</scope>
    <source>
        <strain evidence="9">zg-Y908</strain>
    </source>
</reference>
<accession>A0ABY5K8D3</accession>
<dbReference type="Gene3D" id="2.60.120.200">
    <property type="match status" value="2"/>
</dbReference>
<evidence type="ECO:0000256" key="1">
    <source>
        <dbReference type="ARBA" id="ARBA00004316"/>
    </source>
</evidence>
<dbReference type="InterPro" id="IPR000601">
    <property type="entry name" value="PKD_dom"/>
</dbReference>
<keyword evidence="4" id="KW-0966">Cell projection</keyword>
<comment type="subcellular location">
    <subcellularLocation>
        <location evidence="1">Cell projection</location>
    </subcellularLocation>
</comment>
<dbReference type="Gene3D" id="2.60.120.560">
    <property type="entry name" value="Exo-inulinase, domain 1"/>
    <property type="match status" value="1"/>
</dbReference>
<dbReference type="InterPro" id="IPR001791">
    <property type="entry name" value="Laminin_G"/>
</dbReference>
<dbReference type="EMBL" id="CP101989">
    <property type="protein sequence ID" value="UUI66018.1"/>
    <property type="molecule type" value="Genomic_DNA"/>
</dbReference>
<dbReference type="InterPro" id="IPR003961">
    <property type="entry name" value="FN3_dom"/>
</dbReference>
<gene>
    <name evidence="8" type="ORF">NP075_04615</name>
</gene>
<dbReference type="SMART" id="SM00560">
    <property type="entry name" value="LamGL"/>
    <property type="match status" value="2"/>
</dbReference>
<keyword evidence="2 5" id="KW-0732">Signal</keyword>
<feature type="domain" description="PKD" evidence="6">
    <location>
        <begin position="1102"/>
        <end position="1191"/>
    </location>
</feature>
<feature type="chain" id="PRO_5045267969" evidence="5">
    <location>
        <begin position="32"/>
        <end position="1402"/>
    </location>
</feature>
<keyword evidence="3" id="KW-1015">Disulfide bond</keyword>
<evidence type="ECO:0000259" key="6">
    <source>
        <dbReference type="PROSITE" id="PS50093"/>
    </source>
</evidence>
<feature type="signal peptide" evidence="5">
    <location>
        <begin position="1"/>
        <end position="31"/>
    </location>
</feature>
<dbReference type="SUPFAM" id="SSF50998">
    <property type="entry name" value="Quinoprotein alcohol dehydrogenase-like"/>
    <property type="match status" value="1"/>
</dbReference>
<feature type="domain" description="PKD" evidence="6">
    <location>
        <begin position="1018"/>
        <end position="1102"/>
    </location>
</feature>
<evidence type="ECO:0000313" key="8">
    <source>
        <dbReference type="EMBL" id="UUI66018.1"/>
    </source>
</evidence>
<proteinExistence type="predicted"/>
<dbReference type="CDD" id="cd00146">
    <property type="entry name" value="PKD"/>
    <property type="match status" value="2"/>
</dbReference>
<protein>
    <submittedName>
        <fullName evidence="8">PKD domain-containing protein</fullName>
    </submittedName>
</protein>
<evidence type="ECO:0000259" key="7">
    <source>
        <dbReference type="PROSITE" id="PS50853"/>
    </source>
</evidence>
<dbReference type="PROSITE" id="PS50093">
    <property type="entry name" value="PKD"/>
    <property type="match status" value="2"/>
</dbReference>
<evidence type="ECO:0000256" key="3">
    <source>
        <dbReference type="ARBA" id="ARBA00023157"/>
    </source>
</evidence>
<evidence type="ECO:0000256" key="2">
    <source>
        <dbReference type="ARBA" id="ARBA00022729"/>
    </source>
</evidence>
<evidence type="ECO:0000313" key="9">
    <source>
        <dbReference type="Proteomes" id="UP001317322"/>
    </source>
</evidence>
<dbReference type="InterPro" id="IPR011047">
    <property type="entry name" value="Quinoprotein_ADH-like_sf"/>
</dbReference>
<evidence type="ECO:0000256" key="5">
    <source>
        <dbReference type="SAM" id="SignalP"/>
    </source>
</evidence>
<dbReference type="RefSeq" id="WP_227564135.1">
    <property type="nucleotide sequence ID" value="NZ_CP101989.1"/>
</dbReference>
<evidence type="ECO:0000256" key="4">
    <source>
        <dbReference type="ARBA" id="ARBA00023273"/>
    </source>
</evidence>
<dbReference type="SUPFAM" id="SSF49299">
    <property type="entry name" value="PKD domain"/>
    <property type="match status" value="2"/>
</dbReference>
<dbReference type="Gene3D" id="2.60.40.10">
    <property type="entry name" value="Immunoglobulins"/>
    <property type="match status" value="2"/>
</dbReference>
<dbReference type="InterPro" id="IPR006558">
    <property type="entry name" value="LamG-like"/>
</dbReference>
<feature type="domain" description="Fibronectin type-III" evidence="7">
    <location>
        <begin position="458"/>
        <end position="555"/>
    </location>
</feature>
<organism evidence="8 9">
    <name type="scientific">Cellulomonas wangsupingiae</name>
    <dbReference type="NCBI Taxonomy" id="2968085"/>
    <lineage>
        <taxon>Bacteria</taxon>
        <taxon>Bacillati</taxon>
        <taxon>Actinomycetota</taxon>
        <taxon>Actinomycetes</taxon>
        <taxon>Micrococcales</taxon>
        <taxon>Cellulomonadaceae</taxon>
        <taxon>Cellulomonas</taxon>
    </lineage>
</organism>
<dbReference type="InterPro" id="IPR022409">
    <property type="entry name" value="PKD/Chitinase_dom"/>
</dbReference>